<dbReference type="GeneID" id="66113629"/>
<gene>
    <name evidence="5" type="ORF">KQ657_000255</name>
</gene>
<dbReference type="RefSeq" id="XP_043051787.1">
    <property type="nucleotide sequence ID" value="XM_043191110.1"/>
</dbReference>
<dbReference type="InterPro" id="IPR000409">
    <property type="entry name" value="BEACH_dom"/>
</dbReference>
<dbReference type="OrthoDB" id="26681at2759"/>
<dbReference type="SUPFAM" id="SSF50978">
    <property type="entry name" value="WD40 repeat-like"/>
    <property type="match status" value="1"/>
</dbReference>
<dbReference type="PANTHER" id="PTHR13743">
    <property type="entry name" value="BEIGE/BEACH-RELATED"/>
    <property type="match status" value="1"/>
</dbReference>
<keyword evidence="2" id="KW-0677">Repeat</keyword>
<dbReference type="SUPFAM" id="SSF49899">
    <property type="entry name" value="Concanavalin A-like lectins/glucanases"/>
    <property type="match status" value="1"/>
</dbReference>
<dbReference type="InterPro" id="IPR023362">
    <property type="entry name" value="PH-BEACH_dom"/>
</dbReference>
<name>A0A9P7VEK6_9ASCO</name>
<reference evidence="5" key="1">
    <citation type="submission" date="2021-03" db="EMBL/GenBank/DDBJ databases">
        <authorList>
            <person name="Palmer J.M."/>
        </authorList>
    </citation>
    <scope>NUCLEOTIDE SEQUENCE</scope>
    <source>
        <strain evidence="5">ARV_011</strain>
    </source>
</reference>
<dbReference type="CDD" id="cd06071">
    <property type="entry name" value="Beach"/>
    <property type="match status" value="1"/>
</dbReference>
<dbReference type="InterPro" id="IPR011993">
    <property type="entry name" value="PH-like_dom_sf"/>
</dbReference>
<dbReference type="PANTHER" id="PTHR13743:SF123">
    <property type="entry name" value="PROTEIN FAN"/>
    <property type="match status" value="1"/>
</dbReference>
<dbReference type="InterPro" id="IPR001680">
    <property type="entry name" value="WD40_rpt"/>
</dbReference>
<organism evidence="5 6">
    <name type="scientific">Scheffersomyces spartinae</name>
    <dbReference type="NCBI Taxonomy" id="45513"/>
    <lineage>
        <taxon>Eukaryota</taxon>
        <taxon>Fungi</taxon>
        <taxon>Dikarya</taxon>
        <taxon>Ascomycota</taxon>
        <taxon>Saccharomycotina</taxon>
        <taxon>Pichiomycetes</taxon>
        <taxon>Debaryomycetaceae</taxon>
        <taxon>Scheffersomyces</taxon>
    </lineage>
</organism>
<dbReference type="Gene3D" id="2.60.120.200">
    <property type="match status" value="1"/>
</dbReference>
<dbReference type="EMBL" id="JAHMUF010000001">
    <property type="protein sequence ID" value="KAG7196242.1"/>
    <property type="molecule type" value="Genomic_DNA"/>
</dbReference>
<feature type="domain" description="BEACH-type PH" evidence="4">
    <location>
        <begin position="1393"/>
        <end position="1524"/>
    </location>
</feature>
<evidence type="ECO:0000256" key="2">
    <source>
        <dbReference type="ARBA" id="ARBA00022737"/>
    </source>
</evidence>
<dbReference type="InterPro" id="IPR036372">
    <property type="entry name" value="BEACH_dom_sf"/>
</dbReference>
<dbReference type="InterPro" id="IPR050865">
    <property type="entry name" value="BEACH_Domain"/>
</dbReference>
<proteinExistence type="predicted"/>
<dbReference type="SUPFAM" id="SSF81837">
    <property type="entry name" value="BEACH domain"/>
    <property type="match status" value="1"/>
</dbReference>
<dbReference type="InterPro" id="IPR036322">
    <property type="entry name" value="WD40_repeat_dom_sf"/>
</dbReference>
<dbReference type="InterPro" id="IPR013320">
    <property type="entry name" value="ConA-like_dom_sf"/>
</dbReference>
<accession>A0A9P7VEK6</accession>
<evidence type="ECO:0000256" key="1">
    <source>
        <dbReference type="ARBA" id="ARBA00022574"/>
    </source>
</evidence>
<dbReference type="Pfam" id="PF02138">
    <property type="entry name" value="Beach"/>
    <property type="match status" value="1"/>
</dbReference>
<evidence type="ECO:0000259" key="4">
    <source>
        <dbReference type="PROSITE" id="PS51783"/>
    </source>
</evidence>
<dbReference type="SMART" id="SM01026">
    <property type="entry name" value="Beach"/>
    <property type="match status" value="1"/>
</dbReference>
<dbReference type="Gene3D" id="1.10.1540.10">
    <property type="entry name" value="BEACH domain"/>
    <property type="match status" value="1"/>
</dbReference>
<evidence type="ECO:0000313" key="5">
    <source>
        <dbReference type="EMBL" id="KAG7196242.1"/>
    </source>
</evidence>
<dbReference type="FunFam" id="1.10.1540.10:FF:000002">
    <property type="entry name" value="WD repeat and FYVE domain containing 3"/>
    <property type="match status" value="1"/>
</dbReference>
<dbReference type="PROSITE" id="PS50197">
    <property type="entry name" value="BEACH"/>
    <property type="match status" value="1"/>
</dbReference>
<keyword evidence="1" id="KW-0853">WD repeat</keyword>
<dbReference type="Gene3D" id="2.130.10.10">
    <property type="entry name" value="YVTN repeat-like/Quinoprotein amine dehydrogenase"/>
    <property type="match status" value="1"/>
</dbReference>
<dbReference type="SMART" id="SM00320">
    <property type="entry name" value="WD40"/>
    <property type="match status" value="2"/>
</dbReference>
<dbReference type="Gene3D" id="2.30.29.30">
    <property type="entry name" value="Pleckstrin-homology domain (PH domain)/Phosphotyrosine-binding domain (PTB)"/>
    <property type="match status" value="1"/>
</dbReference>
<evidence type="ECO:0000259" key="3">
    <source>
        <dbReference type="PROSITE" id="PS50197"/>
    </source>
</evidence>
<evidence type="ECO:0000313" key="6">
    <source>
        <dbReference type="Proteomes" id="UP000790833"/>
    </source>
</evidence>
<dbReference type="PROSITE" id="PS51783">
    <property type="entry name" value="PH_BEACH"/>
    <property type="match status" value="1"/>
</dbReference>
<sequence>MSGINNNIINTDDEFIRWVCIDIFSQYEFDVELLTNWQLELIDYVNDAPALASIIQGQVILGTPNRNVGVEYQKVPEAIDKLFAAEMISIEFRNIMLALIVHVCDQSYFTKVGLHRIGYLDRVIVMIIDIMGTNSSGVLTSITHLMLLALILSEFGVTHHQLQLLMDVVFSSTTNSGTTKIVVMDLLSQLFAANPYNARLFIFNYQNPLPFPLVKEMSTGCFTILSWFKLVRLDGSDSSPVRLMSLAGNDKLFLRVQIVNCNQMLVELMGDGGSTFQYYFNKILNLEDKLLHLAFTFDKHSNLSLYVDGEYCESLPCAQVSRVIRSWNKLYLTNDEPFMITKEEIIINNLSLLDTTLPYEWIYMLYALGPDFDFDSRNLPKENIRDLLGHLSKEKLVNLAYKFNDNCLPLMLMLLMLMLQLANKPLVMNHQSSLLFRSVDQQAIIKKLSHSMLKAENYLFQLHDTINNNIQEVPNSLLTHQNPASLYGAFFAMGGTNLLLRLLEISINIKDETFRDTMVYKTLELTFTTLTNSRRLSKEFELSSGPGILLLLMTKYKDGFSSKCEFNLVPELKKSDYIPNLLDMVLSYCGIDRSNPEDAIIYDALIYKSMILSFDLYSKSQRFDDLIKHINYLLIDSKYSDFNIQELIRMKFLRKFITFLESEALTYYNETTTKSLLLSAWKNIIMADPSVESIKSIASFILHSLYASEGNTEIGIIVLNALADVSCDSSCSIKVLRKFSRAITIHWILLLFRFDESLDVVQYAYRLLMRLLNVLGPQICKQFFQMNSGLDILTFHLKEFWANDGLFVRIFMSSFGIDIGIYNGELLANVMEKFSSSIKKIVIPETIVLSNSMVLNALYRLRFMHGRALNSPRNSFDPDVLTTSFDALRLTNVYLDAINFGFENITSLHEFFKSKVWLDGIVETLGHLRLCKDFIKGELGENYQESYKKLTRIIMHIIVSDIPYFTQNVYSQLDELTKKLILESILPLVFEHMNHFLAVSKHITNEGKYLNNLVSIIDIYNTFLMSGNIAIMDKDLQLFLECTVCVMEQPNASKYKKLNGILGEGLIRWVSQFDEDSLTAEWEVLTRFFLFRQSTITKKEILDANTLFKLIVIYFGKFVSADEVIRHQCFHDVFNFLRTCYIMYGPNLEGQLNRIDGDDYKDTLLDFFNELCVKNDEEMILKLERYPFISRIIAKLGQQFQRGSIRDNWVSINGMLDVAQSQGGRLFHLNFVEIENFRKESEQLKLQILSIELRNINRSNQDRKENFNFFISNYHTIKLEVSRLMESKIRHGNPSLVVDLIENTERMRSRLLVENLLSDSEKLLYNLEIPIKAGPVEHSIENLRDNINGLSISNVYDPTDRESFEIVDDCDYEQSTESNGDENKNRKVIRSLFMGDLIVALWNVSQINGLVPVESLLILGKDFLYLILNYYLCSNGNVIDALEATEDIRDLYVQLINSQSSKLLKDEARTHVTKNWPLDKISCISKRQFLLRDVAMEMFFSDGASILITFISSQERDSVYNKLQTFATSNGIDADLSEALEMSLYLATSSRSSFNVSSHFFSQTFTSISNPFEATKKWKNGQMSNFYYLMIINTIAGRTFNDLTQYPIFPWVIADYTSEELNLSDPRTYRDLSKPMGGQSIDRADRFKERFEALNSLNDPMTPPFHYGTHYSSAMIVTSYLIRLKPFVQSYLLLQGGKFDHAERLFSSVEKAWVSASRDNTTDVRELTPEFFYLPEFLMNANNFELGHYQSGEAVNDVELPAWAHGDPMIFVAKNREALESPYVSAHLHLWIDLIFGFKQNGPEAIKALNVFHHLSYNGAIDLDNVRDELEKRAIIGQINNFGQTPNQIFTKPHPEKVVLNTPGLYCTFSSVEPTLEFVSKLNQPITSIERSKSSLTGRPNCVSSEDGMLIRKASFSDQCRSLLIGNSLFLNVHQSPITFVKPVGFKVILTGSKDGLICVWRYVSKSLNLLLITCLRGHSSAIVLIKTSKSFKVGLSVDENGLVLMWDLARFKFIRQFKPPPDVSPKQVFAAISNDTGNIGLFYNGDKKILLLVNINGRQILQEKFTDLDKPVVGIGFGTINDTAVLTSGKKVLNNHVYWAHDLVTIWLEKGVLVHELGCKDKWTLRCVNALDFSEHVHGVISSLELLKMTQVDSHDKLCRGHLKLILGDSRGKVYSW</sequence>
<dbReference type="InterPro" id="IPR015943">
    <property type="entry name" value="WD40/YVTN_repeat-like_dom_sf"/>
</dbReference>
<feature type="domain" description="BEACH" evidence="3">
    <location>
        <begin position="1563"/>
        <end position="1857"/>
    </location>
</feature>
<protein>
    <submittedName>
        <fullName evidence="5">Uncharacterized protein</fullName>
    </submittedName>
</protein>
<dbReference type="Proteomes" id="UP000790833">
    <property type="component" value="Unassembled WGS sequence"/>
</dbReference>
<keyword evidence="6" id="KW-1185">Reference proteome</keyword>
<dbReference type="SUPFAM" id="SSF50729">
    <property type="entry name" value="PH domain-like"/>
    <property type="match status" value="1"/>
</dbReference>
<comment type="caution">
    <text evidence="5">The sequence shown here is derived from an EMBL/GenBank/DDBJ whole genome shotgun (WGS) entry which is preliminary data.</text>
</comment>
<dbReference type="Pfam" id="PF14844">
    <property type="entry name" value="PH_BEACH"/>
    <property type="match status" value="1"/>
</dbReference>